<evidence type="ECO:0000313" key="3">
    <source>
        <dbReference type="Proteomes" id="UP000184608"/>
    </source>
</evidence>
<organism evidence="2 3">
    <name type="scientific">Vibrio aerogenes CECT 7868</name>
    <dbReference type="NCBI Taxonomy" id="1216006"/>
    <lineage>
        <taxon>Bacteria</taxon>
        <taxon>Pseudomonadati</taxon>
        <taxon>Pseudomonadota</taxon>
        <taxon>Gammaproteobacteria</taxon>
        <taxon>Vibrionales</taxon>
        <taxon>Vibrionaceae</taxon>
        <taxon>Vibrio</taxon>
    </lineage>
</organism>
<dbReference type="OrthoDB" id="6199469at2"/>
<evidence type="ECO:0000259" key="1">
    <source>
        <dbReference type="Pfam" id="PF25535"/>
    </source>
</evidence>
<dbReference type="Pfam" id="PF25535">
    <property type="entry name" value="DUF7919"/>
    <property type="match status" value="1"/>
</dbReference>
<dbReference type="EMBL" id="FQXZ01000042">
    <property type="protein sequence ID" value="SHI49267.1"/>
    <property type="molecule type" value="Genomic_DNA"/>
</dbReference>
<protein>
    <recommendedName>
        <fullName evidence="1">DUF7919 domain-containing protein</fullName>
    </recommendedName>
</protein>
<accession>A0A1M6BKS3</accession>
<feature type="domain" description="DUF7919" evidence="1">
    <location>
        <begin position="1"/>
        <end position="129"/>
    </location>
</feature>
<dbReference type="Proteomes" id="UP000184608">
    <property type="component" value="Unassembled WGS sequence"/>
</dbReference>
<name>A0A1M6BKS3_9VIBR</name>
<evidence type="ECO:0000313" key="2">
    <source>
        <dbReference type="EMBL" id="SHI49267.1"/>
    </source>
</evidence>
<keyword evidence="3" id="KW-1185">Reference proteome</keyword>
<dbReference type="RefSeq" id="WP_073605436.1">
    <property type="nucleotide sequence ID" value="NZ_FQXZ01000042.1"/>
</dbReference>
<sequence>MFYEDLSNYCYYLKTPVSTVRNVGWLEKDQPYKTGKVLDGFLSKLSNIILGNDSVDAQVNRIRSMHPCSLYDCGMLEIEVNGKKSSLGTAEIWVPSKDGSVFFAAPTMVYHYVEKHSYLPPEKFVSAVMNFDLSMPYKAQDIYLKEIKGHF</sequence>
<gene>
    <name evidence="2" type="ORF">VA7868_03821</name>
</gene>
<proteinExistence type="predicted"/>
<dbReference type="InterPro" id="IPR057679">
    <property type="entry name" value="DUF7919"/>
</dbReference>
<dbReference type="STRING" id="1216006.VA7868_03821"/>
<reference evidence="2 3" key="1">
    <citation type="submission" date="2016-11" db="EMBL/GenBank/DDBJ databases">
        <authorList>
            <person name="Jaros S."/>
            <person name="Januszkiewicz K."/>
            <person name="Wedrychowicz H."/>
        </authorList>
    </citation>
    <scope>NUCLEOTIDE SEQUENCE [LARGE SCALE GENOMIC DNA]</scope>
    <source>
        <strain evidence="2 3">CECT 7868</strain>
    </source>
</reference>
<dbReference type="AlphaFoldDB" id="A0A1M6BKS3"/>